<proteinExistence type="predicted"/>
<name>M1ZM57_9FIRM</name>
<reference evidence="1 2" key="1">
    <citation type="submission" date="2016-11" db="EMBL/GenBank/DDBJ databases">
        <authorList>
            <person name="Manzoor S."/>
        </authorList>
    </citation>
    <scope>NUCLEOTIDE SEQUENCE [LARGE SCALE GENOMIC DNA]</scope>
    <source>
        <strain evidence="1">Clostridium ultunense strain Esp</strain>
    </source>
</reference>
<keyword evidence="2" id="KW-1185">Reference proteome</keyword>
<dbReference type="HOGENOM" id="CLU_2896313_0_0_9"/>
<evidence type="ECO:0000313" key="2">
    <source>
        <dbReference type="Proteomes" id="UP000245423"/>
    </source>
</evidence>
<gene>
    <name evidence="1" type="ORF">CUESP1_2623</name>
</gene>
<evidence type="ECO:0008006" key="3">
    <source>
        <dbReference type="Google" id="ProtNLM"/>
    </source>
</evidence>
<protein>
    <recommendedName>
        <fullName evidence="3">KOW domain-containing protein</fullName>
    </recommendedName>
</protein>
<sequence>MEIKSGDILVLKTGNGEYRSRISKIDGDIVKIIDKNGSYRQISIKNVDDMIKNGFASIEKFD</sequence>
<accession>M1ZM57</accession>
<dbReference type="EMBL" id="LT669839">
    <property type="protein sequence ID" value="SHD77966.1"/>
    <property type="molecule type" value="Genomic_DNA"/>
</dbReference>
<dbReference type="AlphaFoldDB" id="M1ZM57"/>
<organism evidence="1 2">
    <name type="scientific">[Clostridium] ultunense Esp</name>
    <dbReference type="NCBI Taxonomy" id="1288971"/>
    <lineage>
        <taxon>Bacteria</taxon>
        <taxon>Bacillati</taxon>
        <taxon>Bacillota</taxon>
        <taxon>Tissierellia</taxon>
        <taxon>Tissierellales</taxon>
        <taxon>Tepidimicrobiaceae</taxon>
        <taxon>Schnuerera</taxon>
    </lineage>
</organism>
<dbReference type="RefSeq" id="WP_005588737.1">
    <property type="nucleotide sequence ID" value="NZ_LT669839.1"/>
</dbReference>
<dbReference type="Proteomes" id="UP000245423">
    <property type="component" value="Chromosome 1"/>
</dbReference>
<evidence type="ECO:0000313" key="1">
    <source>
        <dbReference type="EMBL" id="SHD77966.1"/>
    </source>
</evidence>